<feature type="region of interest" description="Disordered" evidence="1">
    <location>
        <begin position="33"/>
        <end position="136"/>
    </location>
</feature>
<dbReference type="AlphaFoldDB" id="K0TLY7"/>
<comment type="caution">
    <text evidence="2">The sequence shown here is derived from an EMBL/GenBank/DDBJ whole genome shotgun (WGS) entry which is preliminary data.</text>
</comment>
<proteinExistence type="predicted"/>
<name>K0TLY7_THAOC</name>
<dbReference type="Proteomes" id="UP000266841">
    <property type="component" value="Unassembled WGS sequence"/>
</dbReference>
<gene>
    <name evidence="2" type="ORF">THAOC_06213</name>
</gene>
<feature type="compositionally biased region" description="Polar residues" evidence="1">
    <location>
        <begin position="100"/>
        <end position="127"/>
    </location>
</feature>
<evidence type="ECO:0000256" key="1">
    <source>
        <dbReference type="SAM" id="MobiDB-lite"/>
    </source>
</evidence>
<accession>K0TLY7</accession>
<evidence type="ECO:0000313" key="2">
    <source>
        <dbReference type="EMBL" id="EJK72267.1"/>
    </source>
</evidence>
<organism evidence="2 3">
    <name type="scientific">Thalassiosira oceanica</name>
    <name type="common">Marine diatom</name>
    <dbReference type="NCBI Taxonomy" id="159749"/>
    <lineage>
        <taxon>Eukaryota</taxon>
        <taxon>Sar</taxon>
        <taxon>Stramenopiles</taxon>
        <taxon>Ochrophyta</taxon>
        <taxon>Bacillariophyta</taxon>
        <taxon>Coscinodiscophyceae</taxon>
        <taxon>Thalassiosirophycidae</taxon>
        <taxon>Thalassiosirales</taxon>
        <taxon>Thalassiosiraceae</taxon>
        <taxon>Thalassiosira</taxon>
    </lineage>
</organism>
<evidence type="ECO:0000313" key="3">
    <source>
        <dbReference type="Proteomes" id="UP000266841"/>
    </source>
</evidence>
<sequence>MNSIAPCYLSRRAHRHLLRPSCCAGISSPRASDAAAASPKCPERRHPISSCPPHDDCHASPSATSRPLQHHSLSTNRRYHASRRLPSDSLLGHSPMARSVPTTSQQARGGVPSNNNKGSVWGTDSNTAGGGVWAQQSSKREKLSELLTDLNAEGVDTGEFFGGHFVF</sequence>
<dbReference type="EMBL" id="AGNL01006107">
    <property type="protein sequence ID" value="EJK72267.1"/>
    <property type="molecule type" value="Genomic_DNA"/>
</dbReference>
<feature type="compositionally biased region" description="Polar residues" evidence="1">
    <location>
        <begin position="61"/>
        <end position="76"/>
    </location>
</feature>
<keyword evidence="3" id="KW-1185">Reference proteome</keyword>
<reference evidence="2 3" key="1">
    <citation type="journal article" date="2012" name="Genome Biol.">
        <title>Genome and low-iron response of an oceanic diatom adapted to chronic iron limitation.</title>
        <authorList>
            <person name="Lommer M."/>
            <person name="Specht M."/>
            <person name="Roy A.S."/>
            <person name="Kraemer L."/>
            <person name="Andreson R."/>
            <person name="Gutowska M.A."/>
            <person name="Wolf J."/>
            <person name="Bergner S.V."/>
            <person name="Schilhabel M.B."/>
            <person name="Klostermeier U.C."/>
            <person name="Beiko R.G."/>
            <person name="Rosenstiel P."/>
            <person name="Hippler M."/>
            <person name="Laroche J."/>
        </authorList>
    </citation>
    <scope>NUCLEOTIDE SEQUENCE [LARGE SCALE GENOMIC DNA]</scope>
    <source>
        <strain evidence="2 3">CCMP1005</strain>
    </source>
</reference>
<protein>
    <submittedName>
        <fullName evidence="2">Uncharacterized protein</fullName>
    </submittedName>
</protein>